<keyword evidence="2" id="KW-1185">Reference proteome</keyword>
<dbReference type="STRING" id="197479.BFW38_03360"/>
<evidence type="ECO:0000313" key="1">
    <source>
        <dbReference type="EMBL" id="ODC02726.1"/>
    </source>
</evidence>
<reference evidence="1 2" key="1">
    <citation type="submission" date="2016-08" db="EMBL/GenBank/DDBJ databases">
        <authorList>
            <person name="Seilhamer J.J."/>
        </authorList>
    </citation>
    <scope>NUCLEOTIDE SEQUENCE [LARGE SCALE GENOMIC DNA]</scope>
    <source>
        <strain evidence="1 2">PH27A</strain>
    </source>
</reference>
<proteinExistence type="predicted"/>
<name>A0A1E2V7A4_9GAMM</name>
<dbReference type="EMBL" id="MDTQ01000001">
    <property type="protein sequence ID" value="ODC02726.1"/>
    <property type="molecule type" value="Genomic_DNA"/>
</dbReference>
<comment type="caution">
    <text evidence="1">The sequence shown here is derived from an EMBL/GenBank/DDBJ whole genome shotgun (WGS) entry which is preliminary data.</text>
</comment>
<sequence>MINTVLNALRSEGFAASHSSQVQLATDSSESSLKALLSPLFESPIVGGLWDDPWPDTGACYQWCDRVPVRIDRYVVGVRPTFEVTLTAPDFSALNLAMQAVMQACDADTHWQCVKAEHVTLNERRCGRLTLWTGVRMTGPSLHLVSSEAASPNTMGAVEQVVTSTLAVILVAKPDALEALKSQVNQVLLGLVPAAGDSVLPVISPLAATGGRIQTHLGPELYWRGLYQYRDLASRQA</sequence>
<dbReference type="AlphaFoldDB" id="A0A1E2V7A4"/>
<dbReference type="Proteomes" id="UP000094291">
    <property type="component" value="Unassembled WGS sequence"/>
</dbReference>
<protein>
    <submittedName>
        <fullName evidence="1">Uncharacterized protein</fullName>
    </submittedName>
</protein>
<accession>A0A1E2V7A4</accession>
<gene>
    <name evidence="1" type="ORF">BFW38_03360</name>
</gene>
<dbReference type="RefSeq" id="WP_068997121.1">
    <property type="nucleotide sequence ID" value="NZ_MDTQ01000001.1"/>
</dbReference>
<organism evidence="1 2">
    <name type="scientific">Terasakiispira papahanaumokuakeensis</name>
    <dbReference type="NCBI Taxonomy" id="197479"/>
    <lineage>
        <taxon>Bacteria</taxon>
        <taxon>Pseudomonadati</taxon>
        <taxon>Pseudomonadota</taxon>
        <taxon>Gammaproteobacteria</taxon>
        <taxon>Oceanospirillales</taxon>
        <taxon>Terasakiispira</taxon>
    </lineage>
</organism>
<evidence type="ECO:0000313" key="2">
    <source>
        <dbReference type="Proteomes" id="UP000094291"/>
    </source>
</evidence>